<feature type="region of interest" description="Disordered" evidence="1">
    <location>
        <begin position="23"/>
        <end position="42"/>
    </location>
</feature>
<keyword evidence="3" id="KW-1185">Reference proteome</keyword>
<evidence type="ECO:0000256" key="1">
    <source>
        <dbReference type="SAM" id="MobiDB-lite"/>
    </source>
</evidence>
<protein>
    <submittedName>
        <fullName evidence="2">Uncharacterized protein</fullName>
    </submittedName>
</protein>
<organism evidence="2 3">
    <name type="scientific">Accipiter nisus</name>
    <name type="common">Eurasian sparrowhawk</name>
    <dbReference type="NCBI Taxonomy" id="211598"/>
    <lineage>
        <taxon>Eukaryota</taxon>
        <taxon>Metazoa</taxon>
        <taxon>Chordata</taxon>
        <taxon>Craniata</taxon>
        <taxon>Vertebrata</taxon>
        <taxon>Euteleostomi</taxon>
        <taxon>Archelosauria</taxon>
        <taxon>Archosauria</taxon>
        <taxon>Dinosauria</taxon>
        <taxon>Saurischia</taxon>
        <taxon>Theropoda</taxon>
        <taxon>Coelurosauria</taxon>
        <taxon>Aves</taxon>
        <taxon>Neognathae</taxon>
        <taxon>Neoaves</taxon>
        <taxon>Telluraves</taxon>
        <taxon>Accipitrimorphae</taxon>
        <taxon>Accipitriformes</taxon>
        <taxon>Accipitridae</taxon>
        <taxon>Accipitrinae</taxon>
        <taxon>Accipiter</taxon>
    </lineage>
</organism>
<dbReference type="PANTHER" id="PTHR14566:SF0">
    <property type="entry name" value="CELL CYCLE REGULATOR OF NON-HOMOLOGOUS END JOINING"/>
    <property type="match status" value="1"/>
</dbReference>
<feature type="region of interest" description="Disordered" evidence="1">
    <location>
        <begin position="103"/>
        <end position="148"/>
    </location>
</feature>
<reference evidence="2" key="2">
    <citation type="submission" date="2025-09" db="UniProtKB">
        <authorList>
            <consortium name="Ensembl"/>
        </authorList>
    </citation>
    <scope>IDENTIFICATION</scope>
</reference>
<dbReference type="Ensembl" id="ENSANIT00000004944.1">
    <property type="protein sequence ID" value="ENSANIP00000004788.1"/>
    <property type="gene ID" value="ENSANIG00000003252.1"/>
</dbReference>
<reference evidence="2" key="1">
    <citation type="submission" date="2025-08" db="UniProtKB">
        <authorList>
            <consortium name="Ensembl"/>
        </authorList>
    </citation>
    <scope>IDENTIFICATION</scope>
</reference>
<dbReference type="GO" id="GO:0006303">
    <property type="term" value="P:double-strand break repair via nonhomologous end joining"/>
    <property type="evidence" value="ECO:0007669"/>
    <property type="project" value="TreeGrafter"/>
</dbReference>
<dbReference type="GO" id="GO:0005737">
    <property type="term" value="C:cytoplasm"/>
    <property type="evidence" value="ECO:0007669"/>
    <property type="project" value="TreeGrafter"/>
</dbReference>
<proteinExistence type="predicted"/>
<evidence type="ECO:0000313" key="2">
    <source>
        <dbReference type="Ensembl" id="ENSANIP00000004788.1"/>
    </source>
</evidence>
<dbReference type="AlphaFoldDB" id="A0A8B9M9D3"/>
<dbReference type="InterPro" id="IPR028278">
    <property type="entry name" value="MRI"/>
</dbReference>
<dbReference type="PANTHER" id="PTHR14566">
    <property type="entry name" value="CELL CYCLE REGULATOR OF NON-HOMOLOGOUS END JOINING"/>
    <property type="match status" value="1"/>
</dbReference>
<evidence type="ECO:0000313" key="3">
    <source>
        <dbReference type="Proteomes" id="UP000694541"/>
    </source>
</evidence>
<dbReference type="GO" id="GO:2001033">
    <property type="term" value="P:negative regulation of double-strand break repair via nonhomologous end joining"/>
    <property type="evidence" value="ECO:0007669"/>
    <property type="project" value="InterPro"/>
</dbReference>
<dbReference type="GO" id="GO:0005634">
    <property type="term" value="C:nucleus"/>
    <property type="evidence" value="ECO:0007669"/>
    <property type="project" value="TreeGrafter"/>
</dbReference>
<name>A0A8B9M9D3_9AVES</name>
<dbReference type="Proteomes" id="UP000694541">
    <property type="component" value="Unplaced"/>
</dbReference>
<accession>A0A8B9M9D3</accession>
<sequence>LETKRAQSARRVLPAWMEAAGDDAAGAGGRARPGPVRPRRLPRAGGGAAVYCMDEAELVDVALAVLAERGRRRRRRLPGDWPGCPAGGTAGCCLCPSGCSSREEQELQATPEEAPGSTASTGGGSGRSPAPPSPAGADAGRTGWEDSEDDALRYVREIFFG</sequence>
<dbReference type="Pfam" id="PF15325">
    <property type="entry name" value="MRI"/>
    <property type="match status" value="1"/>
</dbReference>